<gene>
    <name evidence="1" type="ORF">F5891DRAFT_1184598</name>
</gene>
<evidence type="ECO:0000313" key="1">
    <source>
        <dbReference type="EMBL" id="KAG1904386.1"/>
    </source>
</evidence>
<dbReference type="Proteomes" id="UP001195769">
    <property type="component" value="Unassembled WGS sequence"/>
</dbReference>
<evidence type="ECO:0000313" key="2">
    <source>
        <dbReference type="Proteomes" id="UP001195769"/>
    </source>
</evidence>
<sequence>MQNSTDLDQSVNHFERALDLCPADLSYRPAALFNLATAKFINCQANTYLDFNIPISLFQDALDLRPTGHPDRPTTQLHLAISLLSRFAKQGFPTNAHMAEGLLSEVLNVCHANSHICRAALMVIETSALHGCMDANDLQREQPAPSMLPLSPNQLVHRAE</sequence>
<protein>
    <submittedName>
        <fullName evidence="1">Uncharacterized protein</fullName>
    </submittedName>
</protein>
<keyword evidence="2" id="KW-1185">Reference proteome</keyword>
<name>A0AAD4EDY3_9AGAM</name>
<organism evidence="1 2">
    <name type="scientific">Suillus fuscotomentosus</name>
    <dbReference type="NCBI Taxonomy" id="1912939"/>
    <lineage>
        <taxon>Eukaryota</taxon>
        <taxon>Fungi</taxon>
        <taxon>Dikarya</taxon>
        <taxon>Basidiomycota</taxon>
        <taxon>Agaricomycotina</taxon>
        <taxon>Agaricomycetes</taxon>
        <taxon>Agaricomycetidae</taxon>
        <taxon>Boletales</taxon>
        <taxon>Suillineae</taxon>
        <taxon>Suillaceae</taxon>
        <taxon>Suillus</taxon>
    </lineage>
</organism>
<dbReference type="AlphaFoldDB" id="A0AAD4EDY3"/>
<comment type="caution">
    <text evidence="1">The sequence shown here is derived from an EMBL/GenBank/DDBJ whole genome shotgun (WGS) entry which is preliminary data.</text>
</comment>
<proteinExistence type="predicted"/>
<dbReference type="GeneID" id="64660755"/>
<dbReference type="RefSeq" id="XP_041229961.1">
    <property type="nucleotide sequence ID" value="XM_041366457.1"/>
</dbReference>
<reference evidence="1" key="1">
    <citation type="journal article" date="2020" name="New Phytol.">
        <title>Comparative genomics reveals dynamic genome evolution in host specialist ectomycorrhizal fungi.</title>
        <authorList>
            <person name="Lofgren L.A."/>
            <person name="Nguyen N.H."/>
            <person name="Vilgalys R."/>
            <person name="Ruytinx J."/>
            <person name="Liao H.L."/>
            <person name="Branco S."/>
            <person name="Kuo A."/>
            <person name="LaButti K."/>
            <person name="Lipzen A."/>
            <person name="Andreopoulos W."/>
            <person name="Pangilinan J."/>
            <person name="Riley R."/>
            <person name="Hundley H."/>
            <person name="Na H."/>
            <person name="Barry K."/>
            <person name="Grigoriev I.V."/>
            <person name="Stajich J.E."/>
            <person name="Kennedy P.G."/>
        </authorList>
    </citation>
    <scope>NUCLEOTIDE SEQUENCE</scope>
    <source>
        <strain evidence="1">FC203</strain>
    </source>
</reference>
<dbReference type="EMBL" id="JABBWK010000010">
    <property type="protein sequence ID" value="KAG1904386.1"/>
    <property type="molecule type" value="Genomic_DNA"/>
</dbReference>
<accession>A0AAD4EDY3</accession>